<gene>
    <name evidence="1" type="ORF">T190115A13A_20286</name>
</gene>
<dbReference type="PANTHER" id="PTHR36529">
    <property type="entry name" value="SLL1095 PROTEIN"/>
    <property type="match status" value="1"/>
</dbReference>
<dbReference type="PANTHER" id="PTHR36529:SF1">
    <property type="entry name" value="GLYCOSYLTRANSFERASE"/>
    <property type="match status" value="1"/>
</dbReference>
<keyword evidence="2" id="KW-1185">Reference proteome</keyword>
<dbReference type="InterPro" id="IPR029044">
    <property type="entry name" value="Nucleotide-diphossugar_trans"/>
</dbReference>
<organism evidence="1 2">
    <name type="scientific">Tenacibaculum vairaonense</name>
    <dbReference type="NCBI Taxonomy" id="3137860"/>
    <lineage>
        <taxon>Bacteria</taxon>
        <taxon>Pseudomonadati</taxon>
        <taxon>Bacteroidota</taxon>
        <taxon>Flavobacteriia</taxon>
        <taxon>Flavobacteriales</taxon>
        <taxon>Flavobacteriaceae</taxon>
        <taxon>Tenacibaculum</taxon>
    </lineage>
</organism>
<dbReference type="Gene3D" id="3.90.550.10">
    <property type="entry name" value="Spore Coat Polysaccharide Biosynthesis Protein SpsA, Chain A"/>
    <property type="match status" value="1"/>
</dbReference>
<protein>
    <recommendedName>
        <fullName evidence="3">Glycosyltransferase</fullName>
    </recommendedName>
</protein>
<reference evidence="1 2" key="1">
    <citation type="submission" date="2024-05" db="EMBL/GenBank/DDBJ databases">
        <authorList>
            <person name="Duchaud E."/>
        </authorList>
    </citation>
    <scope>NUCLEOTIDE SEQUENCE [LARGE SCALE GENOMIC DNA]</scope>
    <source>
        <strain evidence="1">Ena-SAMPLE-TAB-13-05-2024-13:56:06:370-140305</strain>
    </source>
</reference>
<comment type="caution">
    <text evidence="1">The sequence shown here is derived from an EMBL/GenBank/DDBJ whole genome shotgun (WGS) entry which is preliminary data.</text>
</comment>
<evidence type="ECO:0000313" key="1">
    <source>
        <dbReference type="EMBL" id="CAL2107006.1"/>
    </source>
</evidence>
<dbReference type="EMBL" id="CAXJRC010000022">
    <property type="protein sequence ID" value="CAL2107006.1"/>
    <property type="molecule type" value="Genomic_DNA"/>
</dbReference>
<accession>A0ABM9PMR4</accession>
<sequence>MSKNLLLIFTRNPELGKVKTRLAKTIGDEAALAIYKFLLNHTKTVTTSGAFDKAVYYSVKVRENDIWDTNTYLKFPQQGSNLGERMKNAFQDAFDNNYDKVVIIGSDLYDLKAHHIKEAFEKLSTNDVVIGPAEDGGYYLLGLKKVHTNIFENKAWGTETVREDTLNDLQNVSLHLLEPLNDIDVFEDIQNTPIFNQFYK</sequence>
<dbReference type="RefSeq" id="WP_348705247.1">
    <property type="nucleotide sequence ID" value="NZ_CAXIYA010000033.1"/>
</dbReference>
<dbReference type="Pfam" id="PF09837">
    <property type="entry name" value="DUF2064"/>
    <property type="match status" value="1"/>
</dbReference>
<dbReference type="NCBIfam" id="TIGR04282">
    <property type="entry name" value="glyco_like_cofC"/>
    <property type="match status" value="1"/>
</dbReference>
<name>A0ABM9PMR4_9FLAO</name>
<dbReference type="SUPFAM" id="SSF53448">
    <property type="entry name" value="Nucleotide-diphospho-sugar transferases"/>
    <property type="match status" value="1"/>
</dbReference>
<proteinExistence type="predicted"/>
<evidence type="ECO:0000313" key="2">
    <source>
        <dbReference type="Proteomes" id="UP001497602"/>
    </source>
</evidence>
<dbReference type="Proteomes" id="UP001497602">
    <property type="component" value="Unassembled WGS sequence"/>
</dbReference>
<evidence type="ECO:0008006" key="3">
    <source>
        <dbReference type="Google" id="ProtNLM"/>
    </source>
</evidence>
<dbReference type="InterPro" id="IPR018641">
    <property type="entry name" value="Trfase_1_rSAM/seldom-assoc"/>
</dbReference>